<dbReference type="OrthoDB" id="1466667at2"/>
<evidence type="ECO:0008006" key="3">
    <source>
        <dbReference type="Google" id="ProtNLM"/>
    </source>
</evidence>
<gene>
    <name evidence="1" type="ORF">EQP59_01225</name>
</gene>
<evidence type="ECO:0000313" key="2">
    <source>
        <dbReference type="Proteomes" id="UP000287701"/>
    </source>
</evidence>
<evidence type="ECO:0000313" key="1">
    <source>
        <dbReference type="EMBL" id="QAR30075.1"/>
    </source>
</evidence>
<protein>
    <recommendedName>
        <fullName evidence="3">Cell division protein FtsQ</fullName>
    </recommendedName>
</protein>
<organism evidence="1 2">
    <name type="scientific">Ornithobacterium rhinotracheale</name>
    <dbReference type="NCBI Taxonomy" id="28251"/>
    <lineage>
        <taxon>Bacteria</taxon>
        <taxon>Pseudomonadati</taxon>
        <taxon>Bacteroidota</taxon>
        <taxon>Flavobacteriia</taxon>
        <taxon>Flavobacteriales</taxon>
        <taxon>Weeksellaceae</taxon>
        <taxon>Ornithobacterium</taxon>
    </lineage>
</organism>
<sequence length="240" mass="27955">MKRKWILLKILLGLIVLVSLLSFSNHLYETRELMKIDDKIDYSEGIYFINDKVVENTLKSTHPDYPKMQAQRISIKAMEDRLNANPHIKRAQVYLENNGVLHTEIEQEIPVARVKNGNKEFYITKDATQIPLCKDFSAKVLMINGKILPEEYKKIVHLTHLINDDNLLKKHIIGMQKNGENSFILLVDDGTYVLDLGNLENLDRKLRNFKVFHQEFIEKNAEMPYNKLSLRYSNQVVASK</sequence>
<dbReference type="RefSeq" id="WP_128500582.1">
    <property type="nucleotide sequence ID" value="NZ_CP035107.1"/>
</dbReference>
<dbReference type="AlphaFoldDB" id="A0A410JPM0"/>
<dbReference type="EMBL" id="CP035107">
    <property type="protein sequence ID" value="QAR30075.1"/>
    <property type="molecule type" value="Genomic_DNA"/>
</dbReference>
<proteinExistence type="predicted"/>
<accession>A0A410JPM0</accession>
<name>A0A410JPM0_ORNRH</name>
<dbReference type="Proteomes" id="UP000287701">
    <property type="component" value="Chromosome"/>
</dbReference>
<reference evidence="1 2" key="1">
    <citation type="submission" date="2019-01" db="EMBL/GenBank/DDBJ databases">
        <title>Whole Genome of Ornithobacterium rhinotracheale FARPER-174b.</title>
        <authorList>
            <person name="Tataje-Lavanda L.A."/>
            <person name="Montalvan A."/>
            <person name="Montesinos R."/>
            <person name="Zimic M."/>
            <person name="Fernandez-Sanchez M."/>
            <person name="Fernandez-Diaz M."/>
        </authorList>
    </citation>
    <scope>NUCLEOTIDE SEQUENCE [LARGE SCALE GENOMIC DNA]</scope>
    <source>
        <strain evidence="1 2">FARPER-174b</strain>
    </source>
</reference>